<dbReference type="SUPFAM" id="SSF53474">
    <property type="entry name" value="alpha/beta-Hydrolases"/>
    <property type="match status" value="1"/>
</dbReference>
<evidence type="ECO:0000313" key="2">
    <source>
        <dbReference type="EMBL" id="NJQ06928.1"/>
    </source>
</evidence>
<dbReference type="EMBL" id="JAAVJD010000117">
    <property type="protein sequence ID" value="NJQ06928.1"/>
    <property type="molecule type" value="Genomic_DNA"/>
</dbReference>
<dbReference type="GO" id="GO:0016020">
    <property type="term" value="C:membrane"/>
    <property type="evidence" value="ECO:0007669"/>
    <property type="project" value="TreeGrafter"/>
</dbReference>
<dbReference type="InterPro" id="IPR029058">
    <property type="entry name" value="AB_hydrolase_fold"/>
</dbReference>
<dbReference type="Proteomes" id="UP000578686">
    <property type="component" value="Unassembled WGS sequence"/>
</dbReference>
<dbReference type="GO" id="GO:0047372">
    <property type="term" value="F:monoacylglycerol lipase activity"/>
    <property type="evidence" value="ECO:0007669"/>
    <property type="project" value="TreeGrafter"/>
</dbReference>
<proteinExistence type="predicted"/>
<organism evidence="2 3">
    <name type="scientific">Streptomyces lonarensis</name>
    <dbReference type="NCBI Taxonomy" id="700599"/>
    <lineage>
        <taxon>Bacteria</taxon>
        <taxon>Bacillati</taxon>
        <taxon>Actinomycetota</taxon>
        <taxon>Actinomycetes</taxon>
        <taxon>Kitasatosporales</taxon>
        <taxon>Streptomycetaceae</taxon>
        <taxon>Streptomyces</taxon>
    </lineage>
</organism>
<evidence type="ECO:0000313" key="3">
    <source>
        <dbReference type="Proteomes" id="UP000578686"/>
    </source>
</evidence>
<keyword evidence="2" id="KW-0378">Hydrolase</keyword>
<dbReference type="Gene3D" id="3.40.50.1820">
    <property type="entry name" value="alpha/beta hydrolase"/>
    <property type="match status" value="1"/>
</dbReference>
<dbReference type="GO" id="GO:0046464">
    <property type="term" value="P:acylglycerol catabolic process"/>
    <property type="evidence" value="ECO:0007669"/>
    <property type="project" value="TreeGrafter"/>
</dbReference>
<dbReference type="InterPro" id="IPR050266">
    <property type="entry name" value="AB_hydrolase_sf"/>
</dbReference>
<dbReference type="PANTHER" id="PTHR43798">
    <property type="entry name" value="MONOACYLGLYCEROL LIPASE"/>
    <property type="match status" value="1"/>
</dbReference>
<reference evidence="2 3" key="1">
    <citation type="submission" date="2020-03" db="EMBL/GenBank/DDBJ databases">
        <title>Draft genome of Streptomyces sp. ventii, isolated from the Axial Seamount in the Pacific Ocean, and resequencing of the two type strains Streptomyces lonarensis strain NCL 716 and Streptomyces bohaiensis strain 11A07.</title>
        <authorList>
            <person name="Loughran R.M."/>
            <person name="Pfannmuller K.M."/>
            <person name="Wasson B.J."/>
            <person name="Deadmond M.C."/>
            <person name="Paddock B.E."/>
            <person name="Koyack M.J."/>
            <person name="Gallegos D.A."/>
            <person name="Mitchell E.A."/>
            <person name="Ushijima B."/>
            <person name="Saw J.H."/>
            <person name="Mcphail K.L."/>
            <person name="Videau P."/>
        </authorList>
    </citation>
    <scope>NUCLEOTIDE SEQUENCE [LARGE SCALE GENOMIC DNA]</scope>
    <source>
        <strain evidence="2 3">NCL716</strain>
    </source>
</reference>
<dbReference type="RefSeq" id="WP_167971499.1">
    <property type="nucleotide sequence ID" value="NZ_BHZG01000105.1"/>
</dbReference>
<protein>
    <submittedName>
        <fullName evidence="2">Alpha/beta hydrolase</fullName>
    </submittedName>
</protein>
<comment type="caution">
    <text evidence="2">The sequence shown here is derived from an EMBL/GenBank/DDBJ whole genome shotgun (WGS) entry which is preliminary data.</text>
</comment>
<dbReference type="InterPro" id="IPR000073">
    <property type="entry name" value="AB_hydrolase_1"/>
</dbReference>
<evidence type="ECO:0000259" key="1">
    <source>
        <dbReference type="Pfam" id="PF12697"/>
    </source>
</evidence>
<gene>
    <name evidence="2" type="ORF">HCN56_15385</name>
</gene>
<sequence>MSTIAMKNVTLDSGVRLPYAESGYPGGIPVVFVHGPGESWRSFQPVLGMLPTTLRGFAPTQRGHGDASKPSEGYRPDDYAADLVGFLDALGIERAVLAGGGSGGVAARIVAGGHPHRVAGLVLLGTPASLDGKEWAAQARRVTDRLGEPDGPDPAELLPEDGGDGPALEWFSTAMAEDARATPPHVWRETMDGLLDSEVGTTLGGILVPTLALRGDRDRRVTPDDQARITDTVPGARLDVLEGVGHAVHWEQPASVVARLAEFAEAVTRRAA</sequence>
<feature type="domain" description="AB hydrolase-1" evidence="1">
    <location>
        <begin position="30"/>
        <end position="258"/>
    </location>
</feature>
<dbReference type="PANTHER" id="PTHR43798:SF5">
    <property type="entry name" value="MONOACYLGLYCEROL LIPASE ABHD6"/>
    <property type="match status" value="1"/>
</dbReference>
<name>A0A7X6HZR6_9ACTN</name>
<dbReference type="AlphaFoldDB" id="A0A7X6HZR6"/>
<dbReference type="Pfam" id="PF12697">
    <property type="entry name" value="Abhydrolase_6"/>
    <property type="match status" value="1"/>
</dbReference>
<keyword evidence="3" id="KW-1185">Reference proteome</keyword>
<accession>A0A7X6HZR6</accession>